<evidence type="ECO:0000259" key="1">
    <source>
        <dbReference type="Pfam" id="PF00561"/>
    </source>
</evidence>
<dbReference type="PANTHER" id="PTHR43798:SF33">
    <property type="entry name" value="HYDROLASE, PUTATIVE (AFU_ORTHOLOGUE AFUA_2G14860)-RELATED"/>
    <property type="match status" value="1"/>
</dbReference>
<dbReference type="OrthoDB" id="59888at2"/>
<dbReference type="SUPFAM" id="SSF53474">
    <property type="entry name" value="alpha/beta-Hydrolases"/>
    <property type="match status" value="1"/>
</dbReference>
<dbReference type="RefSeq" id="WP_129885377.1">
    <property type="nucleotide sequence ID" value="NZ_CP035758.1"/>
</dbReference>
<dbReference type="KEGG" id="kbs:EPA93_01720"/>
<name>A0A4P6JI98_KTERU</name>
<reference evidence="2 3" key="1">
    <citation type="submission" date="2019-01" db="EMBL/GenBank/DDBJ databases">
        <title>Ktedonosporobacter rubrisoli SCAWS-G2.</title>
        <authorList>
            <person name="Huang Y."/>
            <person name="Yan B."/>
        </authorList>
    </citation>
    <scope>NUCLEOTIDE SEQUENCE [LARGE SCALE GENOMIC DNA]</scope>
    <source>
        <strain evidence="2 3">SCAWS-G2</strain>
    </source>
</reference>
<evidence type="ECO:0000313" key="2">
    <source>
        <dbReference type="EMBL" id="QBD74778.1"/>
    </source>
</evidence>
<evidence type="ECO:0000313" key="3">
    <source>
        <dbReference type="Proteomes" id="UP000290365"/>
    </source>
</evidence>
<dbReference type="EMBL" id="CP035758">
    <property type="protein sequence ID" value="QBD74778.1"/>
    <property type="molecule type" value="Genomic_DNA"/>
</dbReference>
<dbReference type="InterPro" id="IPR029058">
    <property type="entry name" value="AB_hydrolase_fold"/>
</dbReference>
<sequence length="269" mass="29856">MEEKNTPLLVDIGGRLLAVRTEGEGVPTVVLEMGLGAAGSIYDAIAKQIAYFTRAVWYDRAGLGLSDPASTPRTIQDLARDLHFLLQKTGIPGPYVLAGHSLGGPVVRFYRERYPDEVAALILIDSSHEDQRERCLALLPPKSSDEAGNLAQLRLALERQWKDPNANEEKIDNLANSQLLRTCQSLDDLPVTVVSRGRSAQDPTKYPPGLVEAMEQAWRQMQCELARLSPKTQHVIATRSGHMINKDEPEVIVEAIRQMVIQVREQCKL</sequence>
<dbReference type="AlphaFoldDB" id="A0A4P6JI98"/>
<organism evidence="2 3">
    <name type="scientific">Ktedonosporobacter rubrisoli</name>
    <dbReference type="NCBI Taxonomy" id="2509675"/>
    <lineage>
        <taxon>Bacteria</taxon>
        <taxon>Bacillati</taxon>
        <taxon>Chloroflexota</taxon>
        <taxon>Ktedonobacteria</taxon>
        <taxon>Ktedonobacterales</taxon>
        <taxon>Ktedonosporobacteraceae</taxon>
        <taxon>Ktedonosporobacter</taxon>
    </lineage>
</organism>
<protein>
    <submittedName>
        <fullName evidence="2">Alpha/beta hydrolase</fullName>
    </submittedName>
</protein>
<dbReference type="Gene3D" id="3.40.50.1820">
    <property type="entry name" value="alpha/beta hydrolase"/>
    <property type="match status" value="1"/>
</dbReference>
<dbReference type="InterPro" id="IPR000073">
    <property type="entry name" value="AB_hydrolase_1"/>
</dbReference>
<dbReference type="GO" id="GO:0016020">
    <property type="term" value="C:membrane"/>
    <property type="evidence" value="ECO:0007669"/>
    <property type="project" value="TreeGrafter"/>
</dbReference>
<keyword evidence="3" id="KW-1185">Reference proteome</keyword>
<dbReference type="InterPro" id="IPR050266">
    <property type="entry name" value="AB_hydrolase_sf"/>
</dbReference>
<gene>
    <name evidence="2" type="ORF">EPA93_01720</name>
</gene>
<dbReference type="GO" id="GO:0016787">
    <property type="term" value="F:hydrolase activity"/>
    <property type="evidence" value="ECO:0007669"/>
    <property type="project" value="UniProtKB-KW"/>
</dbReference>
<dbReference type="PANTHER" id="PTHR43798">
    <property type="entry name" value="MONOACYLGLYCEROL LIPASE"/>
    <property type="match status" value="1"/>
</dbReference>
<dbReference type="Proteomes" id="UP000290365">
    <property type="component" value="Chromosome"/>
</dbReference>
<feature type="domain" description="AB hydrolase-1" evidence="1">
    <location>
        <begin position="27"/>
        <end position="134"/>
    </location>
</feature>
<keyword evidence="2" id="KW-0378">Hydrolase</keyword>
<dbReference type="Pfam" id="PF00561">
    <property type="entry name" value="Abhydrolase_1"/>
    <property type="match status" value="1"/>
</dbReference>
<accession>A0A4P6JI98</accession>
<proteinExistence type="predicted"/>